<dbReference type="EMBL" id="JAACNO010002849">
    <property type="protein sequence ID" value="KAF4130387.1"/>
    <property type="molecule type" value="Genomic_DNA"/>
</dbReference>
<gene>
    <name evidence="2" type="ORF">GN244_ATG19285</name>
    <name evidence="3" type="ORF">GN958_ATG20430</name>
</gene>
<comment type="caution">
    <text evidence="2">The sequence shown here is derived from an EMBL/GenBank/DDBJ whole genome shotgun (WGS) entry which is preliminary data.</text>
</comment>
<proteinExistence type="predicted"/>
<sequence length="157" mass="17135">MNSFIKITTWLLVVAVSVVSAKMHIWVFDGAHYGADRWSMKFSTTRKCYTFSSCLDENSVGADWEGIDGSAVVFYEKEQCQGSKFVSRSVPKGQAMFSFSKGAKSFMVWDDGMYATKGIELECLERATLNATNASDSSAAAFDDVILPSSDSSLGNA</sequence>
<protein>
    <submittedName>
        <fullName evidence="2">Uncharacterized protein</fullName>
    </submittedName>
</protein>
<reference evidence="2" key="1">
    <citation type="submission" date="2020-04" db="EMBL/GenBank/DDBJ databases">
        <title>Hybrid Assembly of Korean Phytophthora infestans isolates.</title>
        <authorList>
            <person name="Prokchorchik M."/>
            <person name="Lee Y."/>
            <person name="Seo J."/>
            <person name="Cho J.-H."/>
            <person name="Park Y.-E."/>
            <person name="Jang D.-C."/>
            <person name="Im J.-S."/>
            <person name="Choi J.-G."/>
            <person name="Park H.-J."/>
            <person name="Lee G.-B."/>
            <person name="Lee Y.-G."/>
            <person name="Hong S.-Y."/>
            <person name="Cho K."/>
            <person name="Sohn K.H."/>
        </authorList>
    </citation>
    <scope>NUCLEOTIDE SEQUENCE</scope>
    <source>
        <strain evidence="2">KR_1_A1</strain>
        <strain evidence="3">KR_2_A2</strain>
    </source>
</reference>
<accession>A0A833SEG5</accession>
<dbReference type="Proteomes" id="UP000602510">
    <property type="component" value="Unassembled WGS sequence"/>
</dbReference>
<feature type="chain" id="PRO_5036417732" evidence="1">
    <location>
        <begin position="22"/>
        <end position="157"/>
    </location>
</feature>
<keyword evidence="1" id="KW-0732">Signal</keyword>
<name>A0A833SEG5_PHYIN</name>
<keyword evidence="4" id="KW-1185">Reference proteome</keyword>
<dbReference type="AlphaFoldDB" id="A0A833SEG5"/>
<dbReference type="Proteomes" id="UP000704712">
    <property type="component" value="Unassembled WGS sequence"/>
</dbReference>
<evidence type="ECO:0000313" key="3">
    <source>
        <dbReference type="EMBL" id="KAF4130387.1"/>
    </source>
</evidence>
<organism evidence="2 4">
    <name type="scientific">Phytophthora infestans</name>
    <name type="common">Potato late blight agent</name>
    <name type="synonym">Botrytis infestans</name>
    <dbReference type="NCBI Taxonomy" id="4787"/>
    <lineage>
        <taxon>Eukaryota</taxon>
        <taxon>Sar</taxon>
        <taxon>Stramenopiles</taxon>
        <taxon>Oomycota</taxon>
        <taxon>Peronosporomycetes</taxon>
        <taxon>Peronosporales</taxon>
        <taxon>Peronosporaceae</taxon>
        <taxon>Phytophthora</taxon>
    </lineage>
</organism>
<dbReference type="EMBL" id="WSZM01000908">
    <property type="protein sequence ID" value="KAF4029034.1"/>
    <property type="molecule type" value="Genomic_DNA"/>
</dbReference>
<evidence type="ECO:0000313" key="2">
    <source>
        <dbReference type="EMBL" id="KAF4029034.1"/>
    </source>
</evidence>
<feature type="signal peptide" evidence="1">
    <location>
        <begin position="1"/>
        <end position="21"/>
    </location>
</feature>
<evidence type="ECO:0000313" key="4">
    <source>
        <dbReference type="Proteomes" id="UP000602510"/>
    </source>
</evidence>
<evidence type="ECO:0000256" key="1">
    <source>
        <dbReference type="SAM" id="SignalP"/>
    </source>
</evidence>